<dbReference type="Proteomes" id="UP000766486">
    <property type="component" value="Unassembled WGS sequence"/>
</dbReference>
<dbReference type="CDD" id="cd00431">
    <property type="entry name" value="cysteine_hydrolases"/>
    <property type="match status" value="1"/>
</dbReference>
<comment type="caution">
    <text evidence="4">The sequence shown here is derived from an EMBL/GenBank/DDBJ whole genome shotgun (WGS) entry which is preliminary data.</text>
</comment>
<proteinExistence type="inferred from homology"/>
<protein>
    <recommendedName>
        <fullName evidence="3">Isochorismatase-like domain-containing protein</fullName>
    </recommendedName>
</protein>
<accession>A0ABY6UCE9</accession>
<name>A0ABY6UCE9_BIOOC</name>
<comment type="similarity">
    <text evidence="1">Belongs to the isochorismatase family.</text>
</comment>
<dbReference type="InterPro" id="IPR050272">
    <property type="entry name" value="Isochorismatase-like_hydrls"/>
</dbReference>
<dbReference type="InterPro" id="IPR036380">
    <property type="entry name" value="Isochorismatase-like_sf"/>
</dbReference>
<feature type="domain" description="Isochorismatase-like" evidence="3">
    <location>
        <begin position="18"/>
        <end position="203"/>
    </location>
</feature>
<evidence type="ECO:0000259" key="3">
    <source>
        <dbReference type="Pfam" id="PF00857"/>
    </source>
</evidence>
<dbReference type="Gene3D" id="3.40.50.850">
    <property type="entry name" value="Isochorismatase-like"/>
    <property type="match status" value="1"/>
</dbReference>
<evidence type="ECO:0000256" key="2">
    <source>
        <dbReference type="ARBA" id="ARBA00022801"/>
    </source>
</evidence>
<keyword evidence="5" id="KW-1185">Reference proteome</keyword>
<evidence type="ECO:0000313" key="4">
    <source>
        <dbReference type="EMBL" id="VUC28678.1"/>
    </source>
</evidence>
<keyword evidence="2" id="KW-0378">Hydrolase</keyword>
<reference evidence="4 5" key="1">
    <citation type="submission" date="2019-06" db="EMBL/GenBank/DDBJ databases">
        <authorList>
            <person name="Broberg M."/>
        </authorList>
    </citation>
    <scope>NUCLEOTIDE SEQUENCE [LARGE SCALE GENOMIC DNA]</scope>
</reference>
<evidence type="ECO:0000256" key="1">
    <source>
        <dbReference type="ARBA" id="ARBA00006336"/>
    </source>
</evidence>
<gene>
    <name evidence="4" type="ORF">CLO192961_LOCUS244082</name>
</gene>
<sequence>MTTSSAPSHPSHYPPSQTALLFLDYQNVLVNMIADEERKQKLISSAKELLATARANNVAIIHCLIDTDNDPPTTNKVSEQWLTVHKPLLGATPELAQEYGELAPSDSPDGVGHESVSLRPPGYRSVLVNDDLLHLLREKLGVSHLILGGIATSGAILGTATHGTDLDFVVSVVEDAVWDPSETVHRALIDNTIPTLAWVLETKEAVGYLTKK</sequence>
<dbReference type="PANTHER" id="PTHR43540">
    <property type="entry name" value="PEROXYUREIDOACRYLATE/UREIDOACRYLATE AMIDOHYDROLASE-RELATED"/>
    <property type="match status" value="1"/>
</dbReference>
<dbReference type="InterPro" id="IPR000868">
    <property type="entry name" value="Isochorismatase-like_dom"/>
</dbReference>
<organism evidence="4 5">
    <name type="scientific">Bionectria ochroleuca</name>
    <name type="common">Gliocladium roseum</name>
    <dbReference type="NCBI Taxonomy" id="29856"/>
    <lineage>
        <taxon>Eukaryota</taxon>
        <taxon>Fungi</taxon>
        <taxon>Dikarya</taxon>
        <taxon>Ascomycota</taxon>
        <taxon>Pezizomycotina</taxon>
        <taxon>Sordariomycetes</taxon>
        <taxon>Hypocreomycetidae</taxon>
        <taxon>Hypocreales</taxon>
        <taxon>Bionectriaceae</taxon>
        <taxon>Clonostachys</taxon>
    </lineage>
</organism>
<evidence type="ECO:0000313" key="5">
    <source>
        <dbReference type="Proteomes" id="UP000766486"/>
    </source>
</evidence>
<dbReference type="SUPFAM" id="SSF52499">
    <property type="entry name" value="Isochorismatase-like hydrolases"/>
    <property type="match status" value="1"/>
</dbReference>
<dbReference type="Pfam" id="PF00857">
    <property type="entry name" value="Isochorismatase"/>
    <property type="match status" value="1"/>
</dbReference>
<dbReference type="EMBL" id="CABFNS010000791">
    <property type="protein sequence ID" value="VUC28678.1"/>
    <property type="molecule type" value="Genomic_DNA"/>
</dbReference>